<sequence length="132" mass="14806">METRSLNLSWQKAWQTRHLNQNSLCIHRYGLNRPQKCEQLYLRPFTQNKATCSQHFGIDPISDGSPSTRQPRRVPASIARPRPDPRRATSARRAVSQEILPAGTLGAGAGIFNSGRAHTAAHKNTPAQTRRR</sequence>
<dbReference type="EMBL" id="BGZK01001811">
    <property type="protein sequence ID" value="GBP86717.1"/>
    <property type="molecule type" value="Genomic_DNA"/>
</dbReference>
<feature type="region of interest" description="Disordered" evidence="1">
    <location>
        <begin position="56"/>
        <end position="132"/>
    </location>
</feature>
<accession>A0A4C1ZJD5</accession>
<evidence type="ECO:0000313" key="3">
    <source>
        <dbReference type="Proteomes" id="UP000299102"/>
    </source>
</evidence>
<keyword evidence="3" id="KW-1185">Reference proteome</keyword>
<reference evidence="2 3" key="1">
    <citation type="journal article" date="2019" name="Commun. Biol.">
        <title>The bagworm genome reveals a unique fibroin gene that provides high tensile strength.</title>
        <authorList>
            <person name="Kono N."/>
            <person name="Nakamura H."/>
            <person name="Ohtoshi R."/>
            <person name="Tomita M."/>
            <person name="Numata K."/>
            <person name="Arakawa K."/>
        </authorList>
    </citation>
    <scope>NUCLEOTIDE SEQUENCE [LARGE SCALE GENOMIC DNA]</scope>
</reference>
<protein>
    <submittedName>
        <fullName evidence="2">Uncharacterized protein</fullName>
    </submittedName>
</protein>
<name>A0A4C1ZJD5_EUMVA</name>
<dbReference type="Proteomes" id="UP000299102">
    <property type="component" value="Unassembled WGS sequence"/>
</dbReference>
<dbReference type="AlphaFoldDB" id="A0A4C1ZJD5"/>
<comment type="caution">
    <text evidence="2">The sequence shown here is derived from an EMBL/GenBank/DDBJ whole genome shotgun (WGS) entry which is preliminary data.</text>
</comment>
<proteinExistence type="predicted"/>
<evidence type="ECO:0000256" key="1">
    <source>
        <dbReference type="SAM" id="MobiDB-lite"/>
    </source>
</evidence>
<evidence type="ECO:0000313" key="2">
    <source>
        <dbReference type="EMBL" id="GBP86717.1"/>
    </source>
</evidence>
<organism evidence="2 3">
    <name type="scientific">Eumeta variegata</name>
    <name type="common">Bagworm moth</name>
    <name type="synonym">Eumeta japonica</name>
    <dbReference type="NCBI Taxonomy" id="151549"/>
    <lineage>
        <taxon>Eukaryota</taxon>
        <taxon>Metazoa</taxon>
        <taxon>Ecdysozoa</taxon>
        <taxon>Arthropoda</taxon>
        <taxon>Hexapoda</taxon>
        <taxon>Insecta</taxon>
        <taxon>Pterygota</taxon>
        <taxon>Neoptera</taxon>
        <taxon>Endopterygota</taxon>
        <taxon>Lepidoptera</taxon>
        <taxon>Glossata</taxon>
        <taxon>Ditrysia</taxon>
        <taxon>Tineoidea</taxon>
        <taxon>Psychidae</taxon>
        <taxon>Oiketicinae</taxon>
        <taxon>Eumeta</taxon>
    </lineage>
</organism>
<gene>
    <name evidence="2" type="ORF">EVAR_62146_1</name>
</gene>